<dbReference type="SUPFAM" id="SSF47923">
    <property type="entry name" value="Ypt/Rab-GAP domain of gyp1p"/>
    <property type="match status" value="1"/>
</dbReference>
<dbReference type="OrthoDB" id="295078at2759"/>
<evidence type="ECO:0000259" key="2">
    <source>
        <dbReference type="PROSITE" id="PS50086"/>
    </source>
</evidence>
<name>A0A0W4ZI57_PNEC8</name>
<reference evidence="4" key="1">
    <citation type="journal article" date="2016" name="Nat. Commun.">
        <title>Genome analysis of three Pneumocystis species reveals adaptation mechanisms to life exclusively in mammalian hosts.</title>
        <authorList>
            <person name="Ma L."/>
            <person name="Chen Z."/>
            <person name="Huang D.W."/>
            <person name="Kutty G."/>
            <person name="Ishihara M."/>
            <person name="Wang H."/>
            <person name="Abouelleil A."/>
            <person name="Bishop L."/>
            <person name="Davey E."/>
            <person name="Deng R."/>
            <person name="Deng X."/>
            <person name="Fan L."/>
            <person name="Fantoni G."/>
            <person name="Fitzgerald M."/>
            <person name="Gogineni E."/>
            <person name="Goldberg J.M."/>
            <person name="Handley G."/>
            <person name="Hu X."/>
            <person name="Huber C."/>
            <person name="Jiao X."/>
            <person name="Jones K."/>
            <person name="Levin J.Z."/>
            <person name="Liu Y."/>
            <person name="Macdonald P."/>
            <person name="Melnikov A."/>
            <person name="Raley C."/>
            <person name="Sassi M."/>
            <person name="Sherman B.T."/>
            <person name="Song X."/>
            <person name="Sykes S."/>
            <person name="Tran B."/>
            <person name="Walsh L."/>
            <person name="Xia Y."/>
            <person name="Yang J."/>
            <person name="Young S."/>
            <person name="Zeng Q."/>
            <person name="Zheng X."/>
            <person name="Stephens R."/>
            <person name="Nusbaum C."/>
            <person name="Birren B.W."/>
            <person name="Azadi P."/>
            <person name="Lempicki R.A."/>
            <person name="Cuomo C.A."/>
            <person name="Kovacs J.A."/>
        </authorList>
    </citation>
    <scope>NUCLEOTIDE SEQUENCE [LARGE SCALE GENOMIC DNA]</scope>
    <source>
        <strain evidence="4">B80</strain>
    </source>
</reference>
<sequence length="313" mass="36724">MNKNENMENDGIYAGKEEELKRKQEGEKADKIGYIRDYISNKNVKEEKKEYLRVEEVLQEIGNGYEGMKDKRKGYEDLKRRKSEQNEIKTDIEVEEDKQIERKNSISQKESEEYLEDEEGKEELKEGMEEKDSNKQKNPFRWLRSASSGSIISSLTRSPFQGNAGIPIISPQIRSKSQTSCIIEEGSQQPISIKKPDKTSTEKLREEFEKIYQQVPNDETIDWDFFRLMISDYSFVVKKHKEELSNVISSGVPPILRGIIWQTMTSSKNTDMEYIYHTLINQNAPNEKIIRRDLHRTFPKPILRAMEQYSYNI</sequence>
<keyword evidence="4" id="KW-1185">Reference proteome</keyword>
<dbReference type="PANTHER" id="PTHR47219">
    <property type="entry name" value="RAB GTPASE-ACTIVATING PROTEIN 1-LIKE"/>
    <property type="match status" value="1"/>
</dbReference>
<feature type="compositionally biased region" description="Basic and acidic residues" evidence="1">
    <location>
        <begin position="122"/>
        <end position="135"/>
    </location>
</feature>
<gene>
    <name evidence="3" type="ORF">T552_01898</name>
</gene>
<feature type="compositionally biased region" description="Basic and acidic residues" evidence="1">
    <location>
        <begin position="67"/>
        <end position="112"/>
    </location>
</feature>
<dbReference type="EMBL" id="LFVZ01000008">
    <property type="protein sequence ID" value="KTW28036.1"/>
    <property type="molecule type" value="Genomic_DNA"/>
</dbReference>
<evidence type="ECO:0000256" key="1">
    <source>
        <dbReference type="SAM" id="MobiDB-lite"/>
    </source>
</evidence>
<feature type="compositionally biased region" description="Basic and acidic residues" evidence="1">
    <location>
        <begin position="15"/>
        <end position="26"/>
    </location>
</feature>
<dbReference type="Proteomes" id="UP000054454">
    <property type="component" value="Unassembled WGS sequence"/>
</dbReference>
<dbReference type="RefSeq" id="XP_018225745.1">
    <property type="nucleotide sequence ID" value="XM_018370459.1"/>
</dbReference>
<dbReference type="VEuPathDB" id="FungiDB:T552_01898"/>
<dbReference type="PROSITE" id="PS50086">
    <property type="entry name" value="TBC_RABGAP"/>
    <property type="match status" value="1"/>
</dbReference>
<evidence type="ECO:0000313" key="3">
    <source>
        <dbReference type="EMBL" id="KTW28036.1"/>
    </source>
</evidence>
<dbReference type="InterPro" id="IPR035969">
    <property type="entry name" value="Rab-GAP_TBC_sf"/>
</dbReference>
<comment type="caution">
    <text evidence="3">The sequence shown here is derived from an EMBL/GenBank/DDBJ whole genome shotgun (WGS) entry which is preliminary data.</text>
</comment>
<dbReference type="InterPro" id="IPR000195">
    <property type="entry name" value="Rab-GAP-TBC_dom"/>
</dbReference>
<proteinExistence type="predicted"/>
<dbReference type="InterPro" id="IPR050302">
    <property type="entry name" value="Rab_GAP_TBC_domain"/>
</dbReference>
<dbReference type="GeneID" id="28936662"/>
<feature type="region of interest" description="Disordered" evidence="1">
    <location>
        <begin position="1"/>
        <end position="26"/>
    </location>
</feature>
<evidence type="ECO:0000313" key="4">
    <source>
        <dbReference type="Proteomes" id="UP000054454"/>
    </source>
</evidence>
<dbReference type="Gene3D" id="1.10.10.750">
    <property type="entry name" value="Ypt/Rab-GAP domain of gyp1p, domain 1"/>
    <property type="match status" value="1"/>
</dbReference>
<accession>A0A0W4ZI57</accession>
<organism evidence="3 4">
    <name type="scientific">Pneumocystis carinii (strain B80)</name>
    <name type="common">Rat pneumocystis pneumonia agent</name>
    <name type="synonym">Pneumocystis carinii f. sp. carinii</name>
    <dbReference type="NCBI Taxonomy" id="1408658"/>
    <lineage>
        <taxon>Eukaryota</taxon>
        <taxon>Fungi</taxon>
        <taxon>Dikarya</taxon>
        <taxon>Ascomycota</taxon>
        <taxon>Taphrinomycotina</taxon>
        <taxon>Pneumocystomycetes</taxon>
        <taxon>Pneumocystaceae</taxon>
        <taxon>Pneumocystis</taxon>
    </lineage>
</organism>
<feature type="domain" description="Rab-GAP TBC" evidence="2">
    <location>
        <begin position="251"/>
        <end position="313"/>
    </location>
</feature>
<dbReference type="AlphaFoldDB" id="A0A0W4ZI57"/>
<feature type="region of interest" description="Disordered" evidence="1">
    <location>
        <begin position="67"/>
        <end position="140"/>
    </location>
</feature>
<protein>
    <recommendedName>
        <fullName evidence="2">Rab-GAP TBC domain-containing protein</fullName>
    </recommendedName>
</protein>